<dbReference type="Gene3D" id="3.40.50.150">
    <property type="entry name" value="Vaccinia Virus protein VP39"/>
    <property type="match status" value="1"/>
</dbReference>
<sequence>MTEVTEQQGYEISRVTDKLNKLQPVHKIIKIFGELRAEDMWRNTREVLNKYIRPDQKILDVGVGLGQTTKTFSEKLHLNQKNIFSIDLGDVLMEDSLKNGYSLAEGEKLPFEASTFDTTLFIDMLHHTKMPEELLLEGIRTTKQNGYIVLLENLLGDSWTDQKKGKITQL</sequence>
<dbReference type="Pfam" id="PF08241">
    <property type="entry name" value="Methyltransf_11"/>
    <property type="match status" value="1"/>
</dbReference>
<proteinExistence type="predicted"/>
<protein>
    <submittedName>
        <fullName evidence="2">Type 11 methyltransferase</fullName>
    </submittedName>
</protein>
<keyword evidence="2" id="KW-0489">Methyltransferase</keyword>
<name>A0A0G1NLH7_9BACT</name>
<accession>A0A0G1NLH7</accession>
<dbReference type="GO" id="GO:0008757">
    <property type="term" value="F:S-adenosylmethionine-dependent methyltransferase activity"/>
    <property type="evidence" value="ECO:0007669"/>
    <property type="project" value="InterPro"/>
</dbReference>
<keyword evidence="2" id="KW-0808">Transferase</keyword>
<dbReference type="InterPro" id="IPR029063">
    <property type="entry name" value="SAM-dependent_MTases_sf"/>
</dbReference>
<organism evidence="2 3">
    <name type="scientific">Candidatus Collierbacteria bacterium GW2011_GWA2_44_99</name>
    <dbReference type="NCBI Taxonomy" id="1618380"/>
    <lineage>
        <taxon>Bacteria</taxon>
        <taxon>Candidatus Collieribacteriota</taxon>
    </lineage>
</organism>
<gene>
    <name evidence="2" type="ORF">UW84_C0042G0002</name>
</gene>
<dbReference type="AlphaFoldDB" id="A0A0G1NLH7"/>
<dbReference type="GO" id="GO:0032259">
    <property type="term" value="P:methylation"/>
    <property type="evidence" value="ECO:0007669"/>
    <property type="project" value="UniProtKB-KW"/>
</dbReference>
<evidence type="ECO:0000259" key="1">
    <source>
        <dbReference type="Pfam" id="PF08241"/>
    </source>
</evidence>
<reference evidence="2 3" key="1">
    <citation type="journal article" date="2015" name="Nature">
        <title>rRNA introns, odd ribosomes, and small enigmatic genomes across a large radiation of phyla.</title>
        <authorList>
            <person name="Brown C.T."/>
            <person name="Hug L.A."/>
            <person name="Thomas B.C."/>
            <person name="Sharon I."/>
            <person name="Castelle C.J."/>
            <person name="Singh A."/>
            <person name="Wilkins M.J."/>
            <person name="Williams K.H."/>
            <person name="Banfield J.F."/>
        </authorList>
    </citation>
    <scope>NUCLEOTIDE SEQUENCE [LARGE SCALE GENOMIC DNA]</scope>
</reference>
<dbReference type="SUPFAM" id="SSF53335">
    <property type="entry name" value="S-adenosyl-L-methionine-dependent methyltransferases"/>
    <property type="match status" value="1"/>
</dbReference>
<comment type="caution">
    <text evidence="2">The sequence shown here is derived from an EMBL/GenBank/DDBJ whole genome shotgun (WGS) entry which is preliminary data.</text>
</comment>
<dbReference type="EMBL" id="LCJW01000042">
    <property type="protein sequence ID" value="KKT85074.1"/>
    <property type="molecule type" value="Genomic_DNA"/>
</dbReference>
<dbReference type="Proteomes" id="UP000034797">
    <property type="component" value="Unassembled WGS sequence"/>
</dbReference>
<evidence type="ECO:0000313" key="3">
    <source>
        <dbReference type="Proteomes" id="UP000034797"/>
    </source>
</evidence>
<dbReference type="InterPro" id="IPR013216">
    <property type="entry name" value="Methyltransf_11"/>
</dbReference>
<evidence type="ECO:0000313" key="2">
    <source>
        <dbReference type="EMBL" id="KKT85074.1"/>
    </source>
</evidence>
<feature type="domain" description="Methyltransferase type 11" evidence="1">
    <location>
        <begin position="59"/>
        <end position="150"/>
    </location>
</feature>
<dbReference type="CDD" id="cd02440">
    <property type="entry name" value="AdoMet_MTases"/>
    <property type="match status" value="1"/>
</dbReference>